<sequence>MPKRNKNDEHDELAKRRKSNNWLYELDELFEIENIQKKNAEYMLFKSSPQKKKNVDSKVVLKPDVNQRDVFLETGNSYNSFKSSVQKQKNPVSKVILQPDISQLSDSSDAEDSCKYGIEIWENEENCQLPVKQTLPEQPEEFHIGRIKANLKFLMQQLKYLSGCENGEQHANEIFKSLPAQVWDRASLKRAEIAEDLLIAEEFIEARRGQLEQDDKLKVYLYNVLENKLKKENNPVLLTIVLHLENKFRQLNAADFAALEAAMKAELCF</sequence>
<dbReference type="STRING" id="6239.T24D5.3.1"/>
<proteinExistence type="predicted"/>
<dbReference type="CTD" id="188851"/>
<accession>Q22733</accession>
<dbReference type="AGR" id="WB:WBGene00011991"/>
<evidence type="ECO:0000313" key="2">
    <source>
        <dbReference type="Proteomes" id="UP000001940"/>
    </source>
</evidence>
<dbReference type="Proteomes" id="UP000001940">
    <property type="component" value="Chromosome X"/>
</dbReference>
<protein>
    <submittedName>
        <fullName evidence="1">RXT2_N domain-containing protein</fullName>
    </submittedName>
</protein>
<organism evidence="1 2">
    <name type="scientific">Caenorhabditis elegans</name>
    <dbReference type="NCBI Taxonomy" id="6239"/>
    <lineage>
        <taxon>Eukaryota</taxon>
        <taxon>Metazoa</taxon>
        <taxon>Ecdysozoa</taxon>
        <taxon>Nematoda</taxon>
        <taxon>Chromadorea</taxon>
        <taxon>Rhabditida</taxon>
        <taxon>Rhabditina</taxon>
        <taxon>Rhabditomorpha</taxon>
        <taxon>Rhabditoidea</taxon>
        <taxon>Rhabditidae</taxon>
        <taxon>Peloderinae</taxon>
        <taxon>Caenorhabditis</taxon>
    </lineage>
</organism>
<dbReference type="EMBL" id="BX284606">
    <property type="protein sequence ID" value="CAA92017.1"/>
    <property type="molecule type" value="Genomic_DNA"/>
</dbReference>
<dbReference type="HOGENOM" id="CLU_1035260_0_0_1"/>
<dbReference type="GeneID" id="188851"/>
<reference evidence="1 2" key="1">
    <citation type="journal article" date="1998" name="Science">
        <title>Genome sequence of the nematode C. elegans: a platform for investigating biology.</title>
        <authorList>
            <consortium name="The C. elegans sequencing consortium"/>
            <person name="Sulson J.E."/>
            <person name="Waterston R."/>
        </authorList>
    </citation>
    <scope>NUCLEOTIDE SEQUENCE [LARGE SCALE GENOMIC DNA]</scope>
    <source>
        <strain evidence="1 2">Bristol N2</strain>
    </source>
</reference>
<evidence type="ECO:0000313" key="3">
    <source>
        <dbReference type="WormBase" id="T24D5.3"/>
    </source>
</evidence>
<dbReference type="Bgee" id="WBGene00011991">
    <property type="expression patterns" value="Expressed in pharyngeal muscle cell (C elegans)"/>
</dbReference>
<dbReference type="RefSeq" id="NP_510103.1">
    <property type="nucleotide sequence ID" value="NM_077702.1"/>
</dbReference>
<dbReference type="PIR" id="T25240">
    <property type="entry name" value="T25240"/>
</dbReference>
<dbReference type="IntAct" id="Q22733">
    <property type="interactions" value="1"/>
</dbReference>
<dbReference type="PaxDb" id="6239-T24D5.3"/>
<keyword evidence="2" id="KW-1185">Reference proteome</keyword>
<dbReference type="UCSC" id="T24D5.3">
    <property type="organism name" value="c. elegans"/>
</dbReference>
<dbReference type="InParanoid" id="Q22733"/>
<gene>
    <name evidence="1" type="ORF">CELE_T24D5.3</name>
    <name evidence="1 3" type="ORF">T24D5.3</name>
</gene>
<name>Q22733_CAEEL</name>
<dbReference type="WormBase" id="T24D5.3">
    <property type="protein sequence ID" value="CE03723"/>
    <property type="gene ID" value="WBGene00011991"/>
</dbReference>
<dbReference type="AlphaFoldDB" id="Q22733"/>
<dbReference type="KEGG" id="cel:CELE_T24D5.3"/>
<evidence type="ECO:0000313" key="1">
    <source>
        <dbReference type="EMBL" id="CAA92017.1"/>
    </source>
</evidence>